<keyword evidence="1" id="KW-0472">Membrane</keyword>
<gene>
    <name evidence="2" type="ORF">EDC35_106239</name>
</gene>
<dbReference type="EMBL" id="SMAO01000006">
    <property type="protein sequence ID" value="TCT20310.1"/>
    <property type="molecule type" value="Genomic_DNA"/>
</dbReference>
<name>A0A4R3MUY0_9GAMM</name>
<accession>A0A4R3MUY0</accession>
<protein>
    <submittedName>
        <fullName evidence="2">Putative secreted protein</fullName>
    </submittedName>
</protein>
<reference evidence="2 3" key="1">
    <citation type="submission" date="2019-03" db="EMBL/GenBank/DDBJ databases">
        <title>Genomic Encyclopedia of Type Strains, Phase IV (KMG-IV): sequencing the most valuable type-strain genomes for metagenomic binning, comparative biology and taxonomic classification.</title>
        <authorList>
            <person name="Goeker M."/>
        </authorList>
    </citation>
    <scope>NUCLEOTIDE SEQUENCE [LARGE SCALE GENOMIC DNA]</scope>
    <source>
        <strain evidence="2 3">DSM 13587</strain>
    </source>
</reference>
<keyword evidence="1" id="KW-0812">Transmembrane</keyword>
<evidence type="ECO:0000256" key="1">
    <source>
        <dbReference type="SAM" id="Phobius"/>
    </source>
</evidence>
<organism evidence="2 3">
    <name type="scientific">Thiobaca trueperi</name>
    <dbReference type="NCBI Taxonomy" id="127458"/>
    <lineage>
        <taxon>Bacteria</taxon>
        <taxon>Pseudomonadati</taxon>
        <taxon>Pseudomonadota</taxon>
        <taxon>Gammaproteobacteria</taxon>
        <taxon>Chromatiales</taxon>
        <taxon>Chromatiaceae</taxon>
        <taxon>Thiobaca</taxon>
    </lineage>
</organism>
<feature type="transmembrane region" description="Helical" evidence="1">
    <location>
        <begin position="290"/>
        <end position="311"/>
    </location>
</feature>
<evidence type="ECO:0000313" key="2">
    <source>
        <dbReference type="EMBL" id="TCT20310.1"/>
    </source>
</evidence>
<proteinExistence type="predicted"/>
<keyword evidence="3" id="KW-1185">Reference proteome</keyword>
<evidence type="ECO:0000313" key="3">
    <source>
        <dbReference type="Proteomes" id="UP000295717"/>
    </source>
</evidence>
<comment type="caution">
    <text evidence="2">The sequence shown here is derived from an EMBL/GenBank/DDBJ whole genome shotgun (WGS) entry which is preliminary data.</text>
</comment>
<keyword evidence="1" id="KW-1133">Transmembrane helix</keyword>
<dbReference type="AlphaFoldDB" id="A0A4R3MUY0"/>
<sequence>MQHLGNPEAVRCRNRRLVNLRLRQRSETVSEHLHQSCIMTGGFHFPSTEPSANQANSAHSLRRLSNRTGISFHRSRNMNTLKTLIGASGLIIALGGWSAANAATYTFNFSSNSDSDGSPGNTRNFTDTSNTLSVAAKGWYLDSASDTSPAQASLGLYTTNGLGVKNSSDDAHYVDNSGRIDFVSFAFSNSKGGAAQNVSITSITLTIWDTDSSSQTRKDADITLGYDGVAGDLGTILNHYTQDPSNNASSVTYNFQSMPSDDVWRVFASLQNNDGKIDGFKIQSMTVSTVPLPAAVWLFGSALLGMVGIGYRRQNQNKPI</sequence>
<dbReference type="Proteomes" id="UP000295717">
    <property type="component" value="Unassembled WGS sequence"/>
</dbReference>